<dbReference type="InterPro" id="IPR003197">
    <property type="entry name" value="QCR7"/>
</dbReference>
<evidence type="ECO:0000256" key="9">
    <source>
        <dbReference type="ARBA" id="ARBA00023136"/>
    </source>
</evidence>
<evidence type="ECO:0000256" key="10">
    <source>
        <dbReference type="ARBA" id="ARBA00038521"/>
    </source>
</evidence>
<dbReference type="RefSeq" id="XP_066930281.1">
    <property type="nucleotide sequence ID" value="XM_067074180.1"/>
</dbReference>
<dbReference type="GO" id="GO:0006122">
    <property type="term" value="P:mitochondrial electron transport, ubiquinol to cytochrome c"/>
    <property type="evidence" value="ECO:0007669"/>
    <property type="project" value="InterPro"/>
</dbReference>
<evidence type="ECO:0000256" key="2">
    <source>
        <dbReference type="ARBA" id="ARBA00008554"/>
    </source>
</evidence>
<comment type="similarity">
    <text evidence="2 12">Belongs to the UQCRB/QCR7 family.</text>
</comment>
<dbReference type="FunFam" id="1.10.1090.10:FF:000001">
    <property type="entry name" value="Cytochrome b-c1 complex subunit 7"/>
    <property type="match status" value="1"/>
</dbReference>
<comment type="subcellular location">
    <subcellularLocation>
        <location evidence="1">Mitochondrion inner membrane</location>
        <topology evidence="1">Peripheral membrane protein</topology>
        <orientation evidence="1">Matrix side</orientation>
    </subcellularLocation>
</comment>
<evidence type="ECO:0000256" key="6">
    <source>
        <dbReference type="ARBA" id="ARBA00022792"/>
    </source>
</evidence>
<dbReference type="OrthoDB" id="425749at2759"/>
<comment type="function">
    <text evidence="12">Component of the ubiquinol-cytochrome c oxidoreductase, a multisubunit transmembrane complex that is part of the mitochondrial electron transport chain which drives oxidative phosphorylation.</text>
</comment>
<dbReference type="Gene3D" id="1.10.1090.10">
    <property type="entry name" value="Cytochrome b-c1 complex subunit 7"/>
    <property type="match status" value="1"/>
</dbReference>
<dbReference type="PANTHER" id="PTHR12022:SF0">
    <property type="entry name" value="CYTOCHROME B-C1 COMPLEX SUBUNIT 7"/>
    <property type="match status" value="1"/>
</dbReference>
<evidence type="ECO:0000256" key="4">
    <source>
        <dbReference type="ARBA" id="ARBA00022448"/>
    </source>
</evidence>
<keyword evidence="14" id="KW-1185">Reference proteome</keyword>
<dbReference type="GO" id="GO:0005743">
    <property type="term" value="C:mitochondrial inner membrane"/>
    <property type="evidence" value="ECO:0007669"/>
    <property type="project" value="UniProtKB-SubCell"/>
</dbReference>
<evidence type="ECO:0000256" key="7">
    <source>
        <dbReference type="ARBA" id="ARBA00022982"/>
    </source>
</evidence>
<evidence type="ECO:0000256" key="1">
    <source>
        <dbReference type="ARBA" id="ARBA00004443"/>
    </source>
</evidence>
<dbReference type="EnsemblMetazoa" id="CLYHEMT002875.1">
    <property type="protein sequence ID" value="CLYHEMP002875.1"/>
    <property type="gene ID" value="CLYHEMG002875"/>
</dbReference>
<evidence type="ECO:0000313" key="14">
    <source>
        <dbReference type="Proteomes" id="UP000594262"/>
    </source>
</evidence>
<reference evidence="13" key="1">
    <citation type="submission" date="2021-01" db="UniProtKB">
        <authorList>
            <consortium name="EnsemblMetazoa"/>
        </authorList>
    </citation>
    <scope>IDENTIFICATION</scope>
</reference>
<name>A0A7M5UMK0_9CNID</name>
<protein>
    <recommendedName>
        <fullName evidence="3 12">Cytochrome b-c1 complex subunit 7</fullName>
    </recommendedName>
</protein>
<sequence length="114" mass="13464">MAAVKAGNVSTLQKAFNAFRGWYVYAAGYRQLGLRADDLRMEENPDVTTAISRLPEEAQYQRIFRVKRAMDLSLKHQLLPRSEWTKPEEDTLYLADMIEKAKQERKEREEWDRK</sequence>
<keyword evidence="7 12" id="KW-0249">Electron transport</keyword>
<dbReference type="SUPFAM" id="SSF81524">
    <property type="entry name" value="14 kDa protein of cytochrome bc1 complex (Ubiquinol-cytochrome c reductase)"/>
    <property type="match status" value="1"/>
</dbReference>
<evidence type="ECO:0000313" key="13">
    <source>
        <dbReference type="EnsemblMetazoa" id="CLYHEMP002875.1"/>
    </source>
</evidence>
<dbReference type="PANTHER" id="PTHR12022">
    <property type="entry name" value="UBIQUINOL-CYTOCHROME C REDUCTASE COMPLEX 14 KD PROTEIN"/>
    <property type="match status" value="1"/>
</dbReference>
<comment type="subunit">
    <text evidence="10">Component of the ubiquinol-cytochrome c oxidoreductase (cytochrome b-c1 complex, complex III, CIII), a multisubunit enzyme composed of 3 respiratory subunits cytochrome b, cytochrome c1 and Rieske protein, 2 core protein subunits, and additional low-molecular weight protein subunits. The complex exists as an obligatory dimer and forms supercomplexes (SCs) in the inner mitochondrial membrane with cytochrome c oxidase (complex IV, CIV).</text>
</comment>
<keyword evidence="9 12" id="KW-0472">Membrane</keyword>
<dbReference type="PIRSF" id="PIRSF000022">
    <property type="entry name" value="Bc1_14K"/>
    <property type="match status" value="1"/>
</dbReference>
<keyword evidence="6 12" id="KW-0999">Mitochondrion inner membrane</keyword>
<accession>A0A7M5UMK0</accession>
<proteinExistence type="inferred from homology"/>
<dbReference type="InterPro" id="IPR036544">
    <property type="entry name" value="QCR7_sf"/>
</dbReference>
<organism evidence="13 14">
    <name type="scientific">Clytia hemisphaerica</name>
    <dbReference type="NCBI Taxonomy" id="252671"/>
    <lineage>
        <taxon>Eukaryota</taxon>
        <taxon>Metazoa</taxon>
        <taxon>Cnidaria</taxon>
        <taxon>Hydrozoa</taxon>
        <taxon>Hydroidolina</taxon>
        <taxon>Leptothecata</taxon>
        <taxon>Obeliida</taxon>
        <taxon>Clytiidae</taxon>
        <taxon>Clytia</taxon>
    </lineage>
</organism>
<evidence type="ECO:0000256" key="11">
    <source>
        <dbReference type="ARBA" id="ARBA00046393"/>
    </source>
</evidence>
<evidence type="ECO:0000256" key="5">
    <source>
        <dbReference type="ARBA" id="ARBA00022660"/>
    </source>
</evidence>
<dbReference type="GO" id="GO:0045275">
    <property type="term" value="C:respiratory chain complex III"/>
    <property type="evidence" value="ECO:0007669"/>
    <property type="project" value="InterPro"/>
</dbReference>
<keyword evidence="5 12" id="KW-0679">Respiratory chain</keyword>
<keyword evidence="4 12" id="KW-0813">Transport</keyword>
<dbReference type="Pfam" id="PF02271">
    <property type="entry name" value="UCR_14kD"/>
    <property type="match status" value="1"/>
</dbReference>
<dbReference type="GeneID" id="136817846"/>
<evidence type="ECO:0000256" key="12">
    <source>
        <dbReference type="PIRNR" id="PIRNR000022"/>
    </source>
</evidence>
<dbReference type="Proteomes" id="UP000594262">
    <property type="component" value="Unplaced"/>
</dbReference>
<dbReference type="AlphaFoldDB" id="A0A7M5UMK0"/>
<comment type="subunit">
    <text evidence="11">Component of the ubiquinol-cytochrome c oxidoreductase (cytochrome b-c1 complex, complex III, CIII), a multisubunit enzyme composed of 11 subunits. The complex is composed of 3 respiratory subunits cytochrome b, cytochrome c1 and Rieske protein UQCRFS1, 2 core protein subunits UQCRC1/QCR1 and UQCRC2/QCR2, and 6 low-molecular weight protein subunits UQCRH/QCR6, UQCRB/QCR7, UQCRQ/QCR8, UQCR10/QCR9, UQCR11/QCR10 and subunit 9, the cleavage product of Rieske protein UQCRFS1. The complex exists as an obligatory dimer and forms supercomplexes (SCs) in the inner mitochondrial membrane with NADH-ubiquinone oxidoreductase (complex I, CI) and cytochrome c oxidase (complex IV, CIV), resulting in different assemblies (supercomplex SCI(1)III(2)IV(1) and megacomplex MCI(2)III(2)IV(2)).</text>
</comment>
<evidence type="ECO:0000256" key="3">
    <source>
        <dbReference type="ARBA" id="ARBA00016323"/>
    </source>
</evidence>
<keyword evidence="8 12" id="KW-0496">Mitochondrion</keyword>
<evidence type="ECO:0000256" key="8">
    <source>
        <dbReference type="ARBA" id="ARBA00023128"/>
    </source>
</evidence>